<name>A0A8H6IYH2_9PEZI</name>
<accession>A0A8H6IYH2</accession>
<keyword evidence="3" id="KW-1185">Reference proteome</keyword>
<feature type="region of interest" description="Disordered" evidence="1">
    <location>
        <begin position="32"/>
        <end position="100"/>
    </location>
</feature>
<feature type="compositionally biased region" description="Polar residues" evidence="1">
    <location>
        <begin position="79"/>
        <end position="88"/>
    </location>
</feature>
<dbReference type="AlphaFoldDB" id="A0A8H6IYH2"/>
<evidence type="ECO:0000313" key="2">
    <source>
        <dbReference type="EMBL" id="KAF6803219.1"/>
    </source>
</evidence>
<sequence>MPSKDEQPAIEQPRKTRHDFYRRRDVLYGKVSIAGGDDQTHNLSEDYDSESTSPAGSGTLVDIIDMAEKTRPRPRKLSVSRQLSNFSAPQPAREYLDPIA</sequence>
<gene>
    <name evidence="2" type="ORF">CSOJ01_11034</name>
</gene>
<reference evidence="2 3" key="1">
    <citation type="journal article" date="2020" name="Phytopathology">
        <title>Genome Sequence Resources of Colletotrichum truncatum, C. plurivorum, C. musicola, and C. sojae: Four Species Pathogenic to Soybean (Glycine max).</title>
        <authorList>
            <person name="Rogerio F."/>
            <person name="Boufleur T.R."/>
            <person name="Ciampi-Guillardi M."/>
            <person name="Sukno S.A."/>
            <person name="Thon M.R."/>
            <person name="Massola Junior N.S."/>
            <person name="Baroncelli R."/>
        </authorList>
    </citation>
    <scope>NUCLEOTIDE SEQUENCE [LARGE SCALE GENOMIC DNA]</scope>
    <source>
        <strain evidence="2 3">LFN0009</strain>
    </source>
</reference>
<protein>
    <submittedName>
        <fullName evidence="2">Uncharacterized protein</fullName>
    </submittedName>
</protein>
<organism evidence="2 3">
    <name type="scientific">Colletotrichum sojae</name>
    <dbReference type="NCBI Taxonomy" id="2175907"/>
    <lineage>
        <taxon>Eukaryota</taxon>
        <taxon>Fungi</taxon>
        <taxon>Dikarya</taxon>
        <taxon>Ascomycota</taxon>
        <taxon>Pezizomycotina</taxon>
        <taxon>Sordariomycetes</taxon>
        <taxon>Hypocreomycetidae</taxon>
        <taxon>Glomerellales</taxon>
        <taxon>Glomerellaceae</taxon>
        <taxon>Colletotrichum</taxon>
        <taxon>Colletotrichum orchidearum species complex</taxon>
    </lineage>
</organism>
<evidence type="ECO:0000313" key="3">
    <source>
        <dbReference type="Proteomes" id="UP000652219"/>
    </source>
</evidence>
<dbReference type="Proteomes" id="UP000652219">
    <property type="component" value="Unassembled WGS sequence"/>
</dbReference>
<dbReference type="EMBL" id="WIGN01000244">
    <property type="protein sequence ID" value="KAF6803219.1"/>
    <property type="molecule type" value="Genomic_DNA"/>
</dbReference>
<evidence type="ECO:0000256" key="1">
    <source>
        <dbReference type="SAM" id="MobiDB-lite"/>
    </source>
</evidence>
<comment type="caution">
    <text evidence="2">The sequence shown here is derived from an EMBL/GenBank/DDBJ whole genome shotgun (WGS) entry which is preliminary data.</text>
</comment>
<proteinExistence type="predicted"/>